<reference evidence="2" key="1">
    <citation type="submission" date="2017-04" db="EMBL/GenBank/DDBJ databases">
        <title>Function of individual gut microbiota members based on whole genome sequencing of pure cultures obtained from chicken caecum.</title>
        <authorList>
            <person name="Medvecky M."/>
            <person name="Cejkova D."/>
            <person name="Polansky O."/>
            <person name="Karasova D."/>
            <person name="Kubasova T."/>
            <person name="Cizek A."/>
            <person name="Rychlik I."/>
        </authorList>
    </citation>
    <scope>NUCLEOTIDE SEQUENCE [LARGE SCALE GENOMIC DNA]</scope>
    <source>
        <strain evidence="2">An70</strain>
    </source>
</reference>
<dbReference type="AlphaFoldDB" id="A0A1Y3U4U5"/>
<dbReference type="STRING" id="1118060.GCA_000311845_01277"/>
<sequence length="73" mass="8139">MANVPFCTCTDHTCPNNPCNHNSGCTPCIAKCLKQHEIPTCFFKDISTDLLPGDEQDWTYKGFAEHALKHLDA</sequence>
<gene>
    <name evidence="1" type="ORF">B5G21_03660</name>
</gene>
<proteinExistence type="predicted"/>
<organism evidence="1 2">
    <name type="scientific">Enorma massiliensis</name>
    <dbReference type="NCBI Taxonomy" id="1472761"/>
    <lineage>
        <taxon>Bacteria</taxon>
        <taxon>Bacillati</taxon>
        <taxon>Actinomycetota</taxon>
        <taxon>Coriobacteriia</taxon>
        <taxon>Coriobacteriales</taxon>
        <taxon>Coriobacteriaceae</taxon>
        <taxon>Enorma</taxon>
    </lineage>
</organism>
<name>A0A1Y3U4U5_9ACTN</name>
<dbReference type="EMBL" id="NFHO01000003">
    <property type="protein sequence ID" value="OUN43796.1"/>
    <property type="molecule type" value="Genomic_DNA"/>
</dbReference>
<dbReference type="GeneID" id="98653504"/>
<protein>
    <submittedName>
        <fullName evidence="1">Uncharacterized protein</fullName>
    </submittedName>
</protein>
<dbReference type="eggNOG" id="ENOG5033D13">
    <property type="taxonomic scope" value="Bacteria"/>
</dbReference>
<evidence type="ECO:0000313" key="2">
    <source>
        <dbReference type="Proteomes" id="UP000196560"/>
    </source>
</evidence>
<evidence type="ECO:0000313" key="1">
    <source>
        <dbReference type="EMBL" id="OUN43796.1"/>
    </source>
</evidence>
<dbReference type="RefSeq" id="WP_019128573.1">
    <property type="nucleotide sequence ID" value="NZ_CALUIC010000001.1"/>
</dbReference>
<comment type="caution">
    <text evidence="1">The sequence shown here is derived from an EMBL/GenBank/DDBJ whole genome shotgun (WGS) entry which is preliminary data.</text>
</comment>
<dbReference type="Proteomes" id="UP000196560">
    <property type="component" value="Unassembled WGS sequence"/>
</dbReference>
<accession>A0A1Y3U4U5</accession>
<keyword evidence="2" id="KW-1185">Reference proteome</keyword>
<dbReference type="Pfam" id="PF20095">
    <property type="entry name" value="DUF6485"/>
    <property type="match status" value="1"/>
</dbReference>